<dbReference type="PANTHER" id="PTHR24070">
    <property type="entry name" value="RAS, DI-RAS, AND RHEB FAMILY MEMBERS OF SMALL GTPASE SUPERFAMILY"/>
    <property type="match status" value="1"/>
</dbReference>
<evidence type="ECO:0000313" key="4">
    <source>
        <dbReference type="Proteomes" id="UP000007648"/>
    </source>
</evidence>
<dbReference type="GeneTree" id="ENSGT01020000234362"/>
<name>A0A7N4NXR4_SARHA</name>
<dbReference type="SMART" id="SM00173">
    <property type="entry name" value="RAS"/>
    <property type="match status" value="1"/>
</dbReference>
<sequence>MEPLPYAKPKMYKLVVMGTGSVGKTALIMQFTKNHFVTEYDPTIQDTYCKQTIVDEKPCQLYIVDTAGTEDPLGPYRDFSRTLLEGPICVSPLGTLWIFAFVSPFEQE</sequence>
<keyword evidence="4" id="KW-1185">Reference proteome</keyword>
<evidence type="ECO:0000313" key="3">
    <source>
        <dbReference type="Ensembl" id="ENSSHAP00000030109.1"/>
    </source>
</evidence>
<dbReference type="GO" id="GO:0007165">
    <property type="term" value="P:signal transduction"/>
    <property type="evidence" value="ECO:0007669"/>
    <property type="project" value="InterPro"/>
</dbReference>
<keyword evidence="2" id="KW-0342">GTP-binding</keyword>
<dbReference type="GO" id="GO:0003924">
    <property type="term" value="F:GTPase activity"/>
    <property type="evidence" value="ECO:0007669"/>
    <property type="project" value="InterPro"/>
</dbReference>
<dbReference type="InterPro" id="IPR027417">
    <property type="entry name" value="P-loop_NTPase"/>
</dbReference>
<organism evidence="3 4">
    <name type="scientific">Sarcophilus harrisii</name>
    <name type="common">Tasmanian devil</name>
    <name type="synonym">Sarcophilus laniarius</name>
    <dbReference type="NCBI Taxonomy" id="9305"/>
    <lineage>
        <taxon>Eukaryota</taxon>
        <taxon>Metazoa</taxon>
        <taxon>Chordata</taxon>
        <taxon>Craniata</taxon>
        <taxon>Vertebrata</taxon>
        <taxon>Euteleostomi</taxon>
        <taxon>Mammalia</taxon>
        <taxon>Metatheria</taxon>
        <taxon>Dasyuromorphia</taxon>
        <taxon>Dasyuridae</taxon>
        <taxon>Sarcophilus</taxon>
    </lineage>
</organism>
<protein>
    <submittedName>
        <fullName evidence="3">Uncharacterized protein</fullName>
    </submittedName>
</protein>
<dbReference type="Proteomes" id="UP000007648">
    <property type="component" value="Unassembled WGS sequence"/>
</dbReference>
<keyword evidence="1" id="KW-0547">Nucleotide-binding</keyword>
<dbReference type="NCBIfam" id="TIGR00231">
    <property type="entry name" value="small_GTP"/>
    <property type="match status" value="1"/>
</dbReference>
<dbReference type="Ensembl" id="ENSSHAT00000031659.1">
    <property type="protein sequence ID" value="ENSSHAP00000030109.1"/>
    <property type="gene ID" value="ENSSHAG00000023636.1"/>
</dbReference>
<dbReference type="InterPro" id="IPR020849">
    <property type="entry name" value="Small_GTPase_Ras-type"/>
</dbReference>
<reference evidence="3 4" key="1">
    <citation type="journal article" date="2011" name="Proc. Natl. Acad. Sci. U.S.A.">
        <title>Genetic diversity and population structure of the endangered marsupial Sarcophilus harrisii (Tasmanian devil).</title>
        <authorList>
            <person name="Miller W."/>
            <person name="Hayes V.M."/>
            <person name="Ratan A."/>
            <person name="Petersen D.C."/>
            <person name="Wittekindt N.E."/>
            <person name="Miller J."/>
            <person name="Walenz B."/>
            <person name="Knight J."/>
            <person name="Qi J."/>
            <person name="Zhao F."/>
            <person name="Wang Q."/>
            <person name="Bedoya-Reina O.C."/>
            <person name="Katiyar N."/>
            <person name="Tomsho L.P."/>
            <person name="Kasson L.M."/>
            <person name="Hardie R.A."/>
            <person name="Woodbridge P."/>
            <person name="Tindall E.A."/>
            <person name="Bertelsen M.F."/>
            <person name="Dixon D."/>
            <person name="Pyecroft S."/>
            <person name="Helgen K.M."/>
            <person name="Lesk A.M."/>
            <person name="Pringle T.H."/>
            <person name="Patterson N."/>
            <person name="Zhang Y."/>
            <person name="Kreiss A."/>
            <person name="Woods G.M."/>
            <person name="Jones M.E."/>
            <person name="Schuster S.C."/>
        </authorList>
    </citation>
    <scope>NUCLEOTIDE SEQUENCE [LARGE SCALE GENOMIC DNA]</scope>
</reference>
<dbReference type="SUPFAM" id="SSF52540">
    <property type="entry name" value="P-loop containing nucleoside triphosphate hydrolases"/>
    <property type="match status" value="1"/>
</dbReference>
<dbReference type="PROSITE" id="PS51421">
    <property type="entry name" value="RAS"/>
    <property type="match status" value="1"/>
</dbReference>
<reference evidence="3" key="3">
    <citation type="submission" date="2025-09" db="UniProtKB">
        <authorList>
            <consortium name="Ensembl"/>
        </authorList>
    </citation>
    <scope>IDENTIFICATION</scope>
</reference>
<dbReference type="InParanoid" id="A0A7N4NXR4"/>
<dbReference type="InterPro" id="IPR001806">
    <property type="entry name" value="Small_GTPase"/>
</dbReference>
<dbReference type="Pfam" id="PF00071">
    <property type="entry name" value="Ras"/>
    <property type="match status" value="1"/>
</dbReference>
<evidence type="ECO:0000256" key="2">
    <source>
        <dbReference type="ARBA" id="ARBA00023134"/>
    </source>
</evidence>
<dbReference type="GO" id="GO:0016020">
    <property type="term" value="C:membrane"/>
    <property type="evidence" value="ECO:0007669"/>
    <property type="project" value="InterPro"/>
</dbReference>
<dbReference type="AlphaFoldDB" id="A0A7N4NXR4"/>
<dbReference type="PRINTS" id="PR00449">
    <property type="entry name" value="RASTRNSFRMNG"/>
</dbReference>
<evidence type="ECO:0000256" key="1">
    <source>
        <dbReference type="ARBA" id="ARBA00022741"/>
    </source>
</evidence>
<proteinExistence type="predicted"/>
<dbReference type="Gene3D" id="3.40.50.300">
    <property type="entry name" value="P-loop containing nucleotide triphosphate hydrolases"/>
    <property type="match status" value="1"/>
</dbReference>
<accession>A0A7N4NXR4</accession>
<reference evidence="3" key="2">
    <citation type="submission" date="2025-08" db="UniProtKB">
        <authorList>
            <consortium name="Ensembl"/>
        </authorList>
    </citation>
    <scope>IDENTIFICATION</scope>
</reference>
<dbReference type="GO" id="GO:0005525">
    <property type="term" value="F:GTP binding"/>
    <property type="evidence" value="ECO:0007669"/>
    <property type="project" value="UniProtKB-KW"/>
</dbReference>
<dbReference type="InterPro" id="IPR005225">
    <property type="entry name" value="Small_GTP-bd"/>
</dbReference>